<name>A0A8J2LK78_9HEXA</name>
<evidence type="ECO:0000256" key="1">
    <source>
        <dbReference type="ARBA" id="ARBA00022771"/>
    </source>
</evidence>
<comment type="caution">
    <text evidence="6">The sequence shown here is derived from an EMBL/GenBank/DDBJ whole genome shotgun (WGS) entry which is preliminary data.</text>
</comment>
<keyword evidence="7" id="KW-1185">Reference proteome</keyword>
<organism evidence="6 7">
    <name type="scientific">Allacma fusca</name>
    <dbReference type="NCBI Taxonomy" id="39272"/>
    <lineage>
        <taxon>Eukaryota</taxon>
        <taxon>Metazoa</taxon>
        <taxon>Ecdysozoa</taxon>
        <taxon>Arthropoda</taxon>
        <taxon>Hexapoda</taxon>
        <taxon>Collembola</taxon>
        <taxon>Symphypleona</taxon>
        <taxon>Sminthuridae</taxon>
        <taxon>Allacma</taxon>
    </lineage>
</organism>
<reference evidence="6" key="1">
    <citation type="submission" date="2021-06" db="EMBL/GenBank/DDBJ databases">
        <authorList>
            <person name="Hodson N. C."/>
            <person name="Mongue J. A."/>
            <person name="Jaron S. K."/>
        </authorList>
    </citation>
    <scope>NUCLEOTIDE SEQUENCE</scope>
</reference>
<proteinExistence type="predicted"/>
<gene>
    <name evidence="6" type="ORF">AFUS01_LOCUS47388</name>
</gene>
<dbReference type="AlphaFoldDB" id="A0A8J2LK78"/>
<accession>A0A8J2LK78</accession>
<keyword evidence="3" id="KW-0469">Meiosis</keyword>
<dbReference type="Pfam" id="PF14634">
    <property type="entry name" value="zf-RING_5"/>
    <property type="match status" value="1"/>
</dbReference>
<evidence type="ECO:0000256" key="4">
    <source>
        <dbReference type="SAM" id="Coils"/>
    </source>
</evidence>
<keyword evidence="4" id="KW-0175">Coiled coil</keyword>
<dbReference type="PANTHER" id="PTHR22663">
    <property type="entry name" value="RING FINGER PROTEIN NARYA-RELATED"/>
    <property type="match status" value="1"/>
</dbReference>
<dbReference type="GO" id="GO:0019789">
    <property type="term" value="F:SUMO transferase activity"/>
    <property type="evidence" value="ECO:0007669"/>
    <property type="project" value="InterPro"/>
</dbReference>
<evidence type="ECO:0000259" key="5">
    <source>
        <dbReference type="Pfam" id="PF14634"/>
    </source>
</evidence>
<sequence>MKRATPGGSAMDSSLDVTSVHCQTGCGSIFQQVQSNSKFYFTSCGHMICANCKVSAGVVCPVCGVPLKVMEFSSSMEPNIKLFFEDPVQRLGQELFRSVSEKINKLRNVIKFQKTQRLSFNKLCVQQLEENKKLRGENARLQEKVKELYDKNQVLEMRLQQELEKRSRPTAVVTPDVTKRALFQPGSGTPRNAGQFGTQANFRTPMVTESHKQRMVDTPFPNTPIQKGPISQLCSLSRPVFSTFEATRANVSLSQSLGQQQRQQQTNANCGMGAFRSSWAAKPAASKNWSPSSVSSFNYNRRF</sequence>
<dbReference type="Proteomes" id="UP000708208">
    <property type="component" value="Unassembled WGS sequence"/>
</dbReference>
<keyword evidence="1" id="KW-0479">Metal-binding</keyword>
<evidence type="ECO:0000313" key="7">
    <source>
        <dbReference type="Proteomes" id="UP000708208"/>
    </source>
</evidence>
<feature type="domain" description="RING-type" evidence="5">
    <location>
        <begin position="26"/>
        <end position="64"/>
    </location>
</feature>
<evidence type="ECO:0000256" key="3">
    <source>
        <dbReference type="ARBA" id="ARBA00023254"/>
    </source>
</evidence>
<dbReference type="GO" id="GO:0007129">
    <property type="term" value="P:homologous chromosome pairing at meiosis"/>
    <property type="evidence" value="ECO:0007669"/>
    <property type="project" value="TreeGrafter"/>
</dbReference>
<dbReference type="InterPro" id="IPR001841">
    <property type="entry name" value="Znf_RING"/>
</dbReference>
<keyword evidence="2" id="KW-0862">Zinc</keyword>
<evidence type="ECO:0000256" key="2">
    <source>
        <dbReference type="ARBA" id="ARBA00022833"/>
    </source>
</evidence>
<feature type="coiled-coil region" evidence="4">
    <location>
        <begin position="124"/>
        <end position="165"/>
    </location>
</feature>
<protein>
    <recommendedName>
        <fullName evidence="5">RING-type domain-containing protein</fullName>
    </recommendedName>
</protein>
<dbReference type="PANTHER" id="PTHR22663:SF17">
    <property type="entry name" value="RING FINGER PROTEIN NARYA-RELATED"/>
    <property type="match status" value="1"/>
</dbReference>
<keyword evidence="1" id="KW-0863">Zinc-finger</keyword>
<dbReference type="OrthoDB" id="6369009at2759"/>
<dbReference type="GO" id="GO:0016925">
    <property type="term" value="P:protein sumoylation"/>
    <property type="evidence" value="ECO:0007669"/>
    <property type="project" value="TreeGrafter"/>
</dbReference>
<dbReference type="InterPro" id="IPR042123">
    <property type="entry name" value="Zip3/RNF212-like"/>
</dbReference>
<dbReference type="EMBL" id="CAJVCH010571745">
    <property type="protein sequence ID" value="CAG7838412.1"/>
    <property type="molecule type" value="Genomic_DNA"/>
</dbReference>
<dbReference type="GO" id="GO:0000795">
    <property type="term" value="C:synaptonemal complex"/>
    <property type="evidence" value="ECO:0007669"/>
    <property type="project" value="InterPro"/>
</dbReference>
<evidence type="ECO:0000313" key="6">
    <source>
        <dbReference type="EMBL" id="CAG7838412.1"/>
    </source>
</evidence>
<dbReference type="GO" id="GO:0008270">
    <property type="term" value="F:zinc ion binding"/>
    <property type="evidence" value="ECO:0007669"/>
    <property type="project" value="UniProtKB-KW"/>
</dbReference>
<dbReference type="GO" id="GO:0007131">
    <property type="term" value="P:reciprocal meiotic recombination"/>
    <property type="evidence" value="ECO:0007669"/>
    <property type="project" value="InterPro"/>
</dbReference>